<dbReference type="Pfam" id="PF00059">
    <property type="entry name" value="Lectin_C"/>
    <property type="match status" value="1"/>
</dbReference>
<proteinExistence type="predicted"/>
<gene>
    <name evidence="2" type="ORF">WR25_04445</name>
</gene>
<evidence type="ECO:0000313" key="3">
    <source>
        <dbReference type="Proteomes" id="UP000218231"/>
    </source>
</evidence>
<comment type="caution">
    <text evidence="2">The sequence shown here is derived from an EMBL/GenBank/DDBJ whole genome shotgun (WGS) entry which is preliminary data.</text>
</comment>
<organism evidence="2 3">
    <name type="scientific">Diploscapter pachys</name>
    <dbReference type="NCBI Taxonomy" id="2018661"/>
    <lineage>
        <taxon>Eukaryota</taxon>
        <taxon>Metazoa</taxon>
        <taxon>Ecdysozoa</taxon>
        <taxon>Nematoda</taxon>
        <taxon>Chromadorea</taxon>
        <taxon>Rhabditida</taxon>
        <taxon>Rhabditina</taxon>
        <taxon>Rhabditomorpha</taxon>
        <taxon>Rhabditoidea</taxon>
        <taxon>Rhabditidae</taxon>
        <taxon>Diploscapter</taxon>
    </lineage>
</organism>
<dbReference type="PANTHER" id="PTHR45784:SF3">
    <property type="entry name" value="C-TYPE LECTIN DOMAIN FAMILY 4 MEMBER K-LIKE-RELATED"/>
    <property type="match status" value="1"/>
</dbReference>
<sequence length="308" mass="35217">MSFHDAYSFCASQNYNLISIHDQFYNNYLMNTAKVVFNSSYSSYFLGLNKVLTDTWQWSDNSTLDFNNWDRGEPSSANSCSVQRISDGKWLTYSCATRLPFICYNFPNISHPTTNSPIQTTAMAYNSTTTRYHKKCGVGLESPLSKSKNQLASSGSCDDGYTYFDRTGYCYKVQMINYTGFWDPVACPPAAIHSVEEDCFVKDLAVNFLSSQNCLPNSEDWDFFFYWIGTMWPITMTGTCQWGNDEPADYGNAPSWPWNCSDHHFYGLWTDVFGIVDKYDQSLVWLRDVNWDKAPVECRTGVCKVPAK</sequence>
<evidence type="ECO:0000313" key="2">
    <source>
        <dbReference type="EMBL" id="PAV85177.1"/>
    </source>
</evidence>
<feature type="domain" description="C-type lectin" evidence="1">
    <location>
        <begin position="1"/>
        <end position="104"/>
    </location>
</feature>
<dbReference type="InterPro" id="IPR016187">
    <property type="entry name" value="CTDL_fold"/>
</dbReference>
<dbReference type="SMART" id="SM00034">
    <property type="entry name" value="CLECT"/>
    <property type="match status" value="1"/>
</dbReference>
<name>A0A2A2LGJ4_9BILA</name>
<dbReference type="InterPro" id="IPR016186">
    <property type="entry name" value="C-type_lectin-like/link_sf"/>
</dbReference>
<dbReference type="AlphaFoldDB" id="A0A2A2LGJ4"/>
<dbReference type="PANTHER" id="PTHR45784">
    <property type="entry name" value="C-TYPE LECTIN DOMAIN FAMILY 20 MEMBER A-RELATED"/>
    <property type="match status" value="1"/>
</dbReference>
<dbReference type="Proteomes" id="UP000218231">
    <property type="component" value="Unassembled WGS sequence"/>
</dbReference>
<dbReference type="SUPFAM" id="SSF56436">
    <property type="entry name" value="C-type lectin-like"/>
    <property type="match status" value="1"/>
</dbReference>
<keyword evidence="3" id="KW-1185">Reference proteome</keyword>
<evidence type="ECO:0000259" key="1">
    <source>
        <dbReference type="PROSITE" id="PS50041"/>
    </source>
</evidence>
<dbReference type="STRING" id="2018661.A0A2A2LGJ4"/>
<dbReference type="CDD" id="cd00037">
    <property type="entry name" value="CLECT"/>
    <property type="match status" value="1"/>
</dbReference>
<dbReference type="EMBL" id="LIAE01006804">
    <property type="protein sequence ID" value="PAV85177.1"/>
    <property type="molecule type" value="Genomic_DNA"/>
</dbReference>
<reference evidence="2 3" key="1">
    <citation type="journal article" date="2017" name="Curr. Biol.">
        <title>Genome architecture and evolution of a unichromosomal asexual nematode.</title>
        <authorList>
            <person name="Fradin H."/>
            <person name="Zegar C."/>
            <person name="Gutwein M."/>
            <person name="Lucas J."/>
            <person name="Kovtun M."/>
            <person name="Corcoran D."/>
            <person name="Baugh L.R."/>
            <person name="Kiontke K."/>
            <person name="Gunsalus K."/>
            <person name="Fitch D.H."/>
            <person name="Piano F."/>
        </authorList>
    </citation>
    <scope>NUCLEOTIDE SEQUENCE [LARGE SCALE GENOMIC DNA]</scope>
    <source>
        <strain evidence="2">PF1309</strain>
    </source>
</reference>
<protein>
    <recommendedName>
        <fullName evidence="1">C-type lectin domain-containing protein</fullName>
    </recommendedName>
</protein>
<accession>A0A2A2LGJ4</accession>
<dbReference type="PROSITE" id="PS50041">
    <property type="entry name" value="C_TYPE_LECTIN_2"/>
    <property type="match status" value="1"/>
</dbReference>
<dbReference type="InterPro" id="IPR001304">
    <property type="entry name" value="C-type_lectin-like"/>
</dbReference>
<dbReference type="Gene3D" id="3.10.100.10">
    <property type="entry name" value="Mannose-Binding Protein A, subunit A"/>
    <property type="match status" value="1"/>
</dbReference>
<dbReference type="OrthoDB" id="5861056at2759"/>